<dbReference type="GO" id="GO:0007286">
    <property type="term" value="P:spermatid development"/>
    <property type="evidence" value="ECO:0007669"/>
    <property type="project" value="UniProtKB-ARBA"/>
</dbReference>
<feature type="region of interest" description="Disordered" evidence="6">
    <location>
        <begin position="1240"/>
        <end position="1264"/>
    </location>
</feature>
<dbReference type="PaxDb" id="10029-XP_007611107.1"/>
<feature type="region of interest" description="Disordered" evidence="6">
    <location>
        <begin position="1441"/>
        <end position="1521"/>
    </location>
</feature>
<feature type="region of interest" description="Disordered" evidence="6">
    <location>
        <begin position="528"/>
        <end position="569"/>
    </location>
</feature>
<feature type="compositionally biased region" description="Low complexity" evidence="6">
    <location>
        <begin position="1547"/>
        <end position="1556"/>
    </location>
</feature>
<dbReference type="InterPro" id="IPR027417">
    <property type="entry name" value="P-loop_NTPase"/>
</dbReference>
<proteinExistence type="predicted"/>
<feature type="region of interest" description="Disordered" evidence="6">
    <location>
        <begin position="2840"/>
        <end position="2865"/>
    </location>
</feature>
<feature type="region of interest" description="Disordered" evidence="6">
    <location>
        <begin position="1982"/>
        <end position="2013"/>
    </location>
</feature>
<dbReference type="FunFam" id="1.20.5.190:FF:000041">
    <property type="entry name" value="IQ motif containing N"/>
    <property type="match status" value="1"/>
</dbReference>
<evidence type="ECO:0000256" key="1">
    <source>
        <dbReference type="ARBA" id="ARBA00022473"/>
    </source>
</evidence>
<dbReference type="PANTHER" id="PTHR22590">
    <property type="entry name" value="MYOSIN MOTOR DOMAIN-CONTAINING PROTEIN"/>
    <property type="match status" value="1"/>
</dbReference>
<dbReference type="Proteomes" id="UP000001075">
    <property type="component" value="Unassembled WGS sequence"/>
</dbReference>
<feature type="compositionally biased region" description="Polar residues" evidence="6">
    <location>
        <begin position="2632"/>
        <end position="2648"/>
    </location>
</feature>
<feature type="region of interest" description="Disordered" evidence="6">
    <location>
        <begin position="2406"/>
        <end position="2451"/>
    </location>
</feature>
<feature type="compositionally biased region" description="Polar residues" evidence="6">
    <location>
        <begin position="347"/>
        <end position="357"/>
    </location>
</feature>
<feature type="compositionally biased region" description="Polar residues" evidence="6">
    <location>
        <begin position="1241"/>
        <end position="1260"/>
    </location>
</feature>
<reference evidence="8" key="1">
    <citation type="journal article" date="2011" name="Nat. Biotechnol.">
        <title>The genomic sequence of the Chinese hamster ovary (CHO)-K1 cell line.</title>
        <authorList>
            <person name="Xu X."/>
            <person name="Nagarajan H."/>
            <person name="Lewis N.E."/>
            <person name="Pan S."/>
            <person name="Cai Z."/>
            <person name="Liu X."/>
            <person name="Chen W."/>
            <person name="Xie M."/>
            <person name="Wang W."/>
            <person name="Hammond S."/>
            <person name="Andersen M.R."/>
            <person name="Neff N."/>
            <person name="Passarelli B."/>
            <person name="Koh W."/>
            <person name="Fan H.C."/>
            <person name="Wang J."/>
            <person name="Gui Y."/>
            <person name="Lee K.H."/>
            <person name="Betenbaugh M.J."/>
            <person name="Quake S.R."/>
            <person name="Famili I."/>
            <person name="Palsson B.O."/>
            <person name="Wang J."/>
        </authorList>
    </citation>
    <scope>NUCLEOTIDE SEQUENCE [LARGE SCALE GENOMIC DNA]</scope>
    <source>
        <strain evidence="8">CHO K1 cell line</strain>
    </source>
</reference>
<evidence type="ECO:0000256" key="6">
    <source>
        <dbReference type="SAM" id="MobiDB-lite"/>
    </source>
</evidence>
<dbReference type="STRING" id="10029.G3H4A6"/>
<dbReference type="PANTHER" id="PTHR22590:SF2">
    <property type="entry name" value="IQ DOMAIN-CONTAINING PROTEIN N"/>
    <property type="match status" value="1"/>
</dbReference>
<protein>
    <recommendedName>
        <fullName evidence="5">IQ domain-containing protein N</fullName>
    </recommendedName>
</protein>
<feature type="compositionally biased region" description="Polar residues" evidence="6">
    <location>
        <begin position="2750"/>
        <end position="2768"/>
    </location>
</feature>
<feature type="compositionally biased region" description="Low complexity" evidence="6">
    <location>
        <begin position="2664"/>
        <end position="2682"/>
    </location>
</feature>
<evidence type="ECO:0000256" key="3">
    <source>
        <dbReference type="ARBA" id="ARBA00057744"/>
    </source>
</evidence>
<dbReference type="Gene3D" id="1.20.5.190">
    <property type="match status" value="3"/>
</dbReference>
<feature type="region of interest" description="Disordered" evidence="6">
    <location>
        <begin position="1930"/>
        <end position="1953"/>
    </location>
</feature>
<feature type="compositionally biased region" description="Polar residues" evidence="6">
    <location>
        <begin position="879"/>
        <end position="900"/>
    </location>
</feature>
<dbReference type="Pfam" id="PF00612">
    <property type="entry name" value="IQ"/>
    <property type="match status" value="5"/>
</dbReference>
<dbReference type="CDD" id="cd23767">
    <property type="entry name" value="IQCD"/>
    <property type="match status" value="5"/>
</dbReference>
<keyword evidence="1" id="KW-0217">Developmental protein</keyword>
<feature type="region of interest" description="Disordered" evidence="6">
    <location>
        <begin position="472"/>
        <end position="506"/>
    </location>
</feature>
<feature type="compositionally biased region" description="Polar residues" evidence="6">
    <location>
        <begin position="1463"/>
        <end position="1472"/>
    </location>
</feature>
<feature type="compositionally biased region" description="Polar residues" evidence="6">
    <location>
        <begin position="481"/>
        <end position="500"/>
    </location>
</feature>
<feature type="region of interest" description="Disordered" evidence="6">
    <location>
        <begin position="1545"/>
        <end position="1661"/>
    </location>
</feature>
<evidence type="ECO:0000256" key="4">
    <source>
        <dbReference type="ARBA" id="ARBA00063186"/>
    </source>
</evidence>
<gene>
    <name evidence="7" type="ORF">I79_005106</name>
</gene>
<accession>G3H4A6</accession>
<comment type="subunit">
    <text evidence="4">Interacts with calmodulin.</text>
</comment>
<feature type="compositionally biased region" description="Polar residues" evidence="6">
    <location>
        <begin position="1630"/>
        <end position="1650"/>
    </location>
</feature>
<feature type="region of interest" description="Disordered" evidence="6">
    <location>
        <begin position="344"/>
        <end position="395"/>
    </location>
</feature>
<dbReference type="FunFam" id="1.20.5.190:FF:000021">
    <property type="entry name" value="IQ motif containing N"/>
    <property type="match status" value="1"/>
</dbReference>
<feature type="compositionally biased region" description="Polar residues" evidence="6">
    <location>
        <begin position="1936"/>
        <end position="1952"/>
    </location>
</feature>
<feature type="compositionally biased region" description="Polar residues" evidence="6">
    <location>
        <begin position="695"/>
        <end position="706"/>
    </location>
</feature>
<evidence type="ECO:0000256" key="2">
    <source>
        <dbReference type="ARBA" id="ARBA00022737"/>
    </source>
</evidence>
<dbReference type="InParanoid" id="G3H4A6"/>
<evidence type="ECO:0000313" key="7">
    <source>
        <dbReference type="EMBL" id="EGV97448.1"/>
    </source>
</evidence>
<feature type="region of interest" description="Disordered" evidence="6">
    <location>
        <begin position="865"/>
        <end position="900"/>
    </location>
</feature>
<feature type="compositionally biased region" description="Polar residues" evidence="6">
    <location>
        <begin position="1503"/>
        <end position="1521"/>
    </location>
</feature>
<feature type="region of interest" description="Disordered" evidence="6">
    <location>
        <begin position="2885"/>
        <end position="2942"/>
    </location>
</feature>
<evidence type="ECO:0000256" key="5">
    <source>
        <dbReference type="ARBA" id="ARBA00070684"/>
    </source>
</evidence>
<dbReference type="GlyGen" id="G3H4A6">
    <property type="glycosylation" value="2 sites"/>
</dbReference>
<evidence type="ECO:0000313" key="8">
    <source>
        <dbReference type="Proteomes" id="UP000001075"/>
    </source>
</evidence>
<dbReference type="eggNOG" id="ENOG502SCUX">
    <property type="taxonomic scope" value="Eukaryota"/>
</dbReference>
<feature type="region of interest" description="Disordered" evidence="6">
    <location>
        <begin position="627"/>
        <end position="682"/>
    </location>
</feature>
<feature type="region of interest" description="Disordered" evidence="6">
    <location>
        <begin position="695"/>
        <end position="720"/>
    </location>
</feature>
<dbReference type="SUPFAM" id="SSF52540">
    <property type="entry name" value="P-loop containing nucleoside triphosphate hydrolases"/>
    <property type="match status" value="2"/>
</dbReference>
<comment type="function">
    <text evidence="3">Essential for spermiogenesis and fertilization. May be required for manchette assembly in elongating spermatids.</text>
</comment>
<dbReference type="PROSITE" id="PS50096">
    <property type="entry name" value="IQ"/>
    <property type="match status" value="6"/>
</dbReference>
<feature type="region of interest" description="Disordered" evidence="6">
    <location>
        <begin position="2958"/>
        <end position="2997"/>
    </location>
</feature>
<feature type="region of interest" description="Disordered" evidence="6">
    <location>
        <begin position="2630"/>
        <end position="2686"/>
    </location>
</feature>
<dbReference type="FunCoup" id="G3H4A6">
    <property type="interactions" value="93"/>
</dbReference>
<organism evidence="7 8">
    <name type="scientific">Cricetulus griseus</name>
    <name type="common">Chinese hamster</name>
    <name type="synonym">Cricetulus barabensis griseus</name>
    <dbReference type="NCBI Taxonomy" id="10029"/>
    <lineage>
        <taxon>Eukaryota</taxon>
        <taxon>Metazoa</taxon>
        <taxon>Chordata</taxon>
        <taxon>Craniata</taxon>
        <taxon>Vertebrata</taxon>
        <taxon>Euteleostomi</taxon>
        <taxon>Mammalia</taxon>
        <taxon>Eutheria</taxon>
        <taxon>Euarchontoglires</taxon>
        <taxon>Glires</taxon>
        <taxon>Rodentia</taxon>
        <taxon>Myomorpha</taxon>
        <taxon>Muroidea</taxon>
        <taxon>Cricetidae</taxon>
        <taxon>Cricetinae</taxon>
        <taxon>Cricetulus</taxon>
    </lineage>
</organism>
<feature type="compositionally biased region" description="Pro residues" evidence="6">
    <location>
        <begin position="634"/>
        <end position="648"/>
    </location>
</feature>
<dbReference type="EMBL" id="JH000137">
    <property type="protein sequence ID" value="EGV97448.1"/>
    <property type="molecule type" value="Genomic_DNA"/>
</dbReference>
<feature type="region of interest" description="Disordered" evidence="6">
    <location>
        <begin position="1372"/>
        <end position="1407"/>
    </location>
</feature>
<name>G3H4A6_CRIGR</name>
<sequence>MQPAAPLQFPNIMSPSGPCLPQPQTTSIHQEKVAQPYPQTQCDSCAPNDPAAPPSRQVPRLRAVVESQAFKNILVDEMDMMVSRAATVIQANWKGYRLRQKLISQMTAAKAIQEAWRRFSTRRLMRSNKLTVKKVKREEEGDIPYHPPQQVRFHAPEDQLPIMVSKETQFPSSDNLVPFHTTAAPGPCASRVHRGSLLPQQSVAGRLTGPKIQPCMLTKTVRESCLIRHLEGDSVKSKNVASKTIKSGVPESAALGRYGQAIHGSLKTQVHTEADIPKAPPHMYPVNKSPAKVCPAASAPKPPATVTTAPKSTLQTCPTSPVTVMKMQSPTCPASLVTRPLAHVRPNHSSSSTTPQVRSVAPMARAQPPGYAVTSTTKASPLPRPGVPVSKGPLQTGYGPMMAKTSPQMRPVTRNQVQTCTAPTSSKTFSQSSPTVKPSPQTRLAAMITKTPAQIRSVAAVLRTLCLVPTVSVSSPRSSPQTQAVASIPNTPSQVHLNSPKTKVTVSTKHTTAVIKVASQSYLAEGKGRCGPHGHPDTVIPKPPAKSPLEGEKMKPGPPRATKKEVAPKTTAAIVTRALSWTKVTEDRSKPLTQIQQRAEVVKVHSRVYMPEEVIVSLSQAQLAVPLTQASSPARPPPGHPRPPPPSPLSKSLLQSHTSSRLVTGLSEGRRPPVGSSATLPSSPLAAHLMSLTSQLQPAGEQTRSVPQAHLATPCPATTSSQARSLGMTFVPPEGYPNMCPFTSSSQHHTASHLMKSSLQLRPPAEHTKTTNTKTTKVTSQVCSPTKLSKAPSLAQLITCLAKAPSQAHLPVGLAKAQSQAQLAPETAKCLLTAHLATDLSSKTQSQPLLSTPKASVQFWQHFGTFNTGPRAKPDDRSVTQPQLHSHAQNKATQNPRSMATDTQSMLVPLLTPSGHSVCNTESWGDIGRARTPPPPPMPSQAVSCHEDLAASIASLCADLVTMLGSPEELRTLLAKTLSQGEVRTALSQALSREVLGPSVVKALPQGMLGMALMKALSWGELGIYLSRALSRGELRPELSKATQGKLAEVLCKALTEDERATLSQALCQGELGAVFTQSLAQMAQRTGAFLPKATSKTVGSRMTTAPTPMEVTCSGSLSLAWGPALGPVRARCSKVRPPWKGLPDGILWGKGDGDTLEGSPCLPQSPIGSFSGGMVTSTYKCPLITVPTLSWERGTGLCSGLYLRPLDLDPMACGEGPHVPKRPSQQPCPCPWQPLVTNGAGPSSNQPPVTSSTAPSSHQPPVASRVSYPWASYREGNMAARKHSSGMGGGRYPMSRQSSNPCQGHVCQCGKLGVHKMSPCCHCSSIIKSLSPSPKQTIRQILPSGHRLVSPLGDKEMVTVVRDIIDEQRDDKSSPMYLTPKLQKGSLMSTPKQERRPQVSLSPSCPWGQATGRHMSLLDELLATFPQHPQIVLAKRYPRGSDTHCQSSAGSHSSLQSGTSACLSTRSSLTPSEALGGCKDLQEDSQPVLKESRKTRHRPQGQLGTQWSAGSQSTDPQVQQPPLELDSVFFHSTSLSVNVHWDSDSADSGSDYSAGNPMQGLSEDTAAPWHGRSQAHAGDLQPNGVTQLDSALPQDVLADEGAPSPGQAPETSEEPPCPHQPLEDKGLCPSSSQPAGTSSESPSLAQPSMDSGVAPSLPHPSVATRVLPTLAQPSMDTRMSPTLTETLMYYRLPTDFSQPYLYYGGSPVYTQPHIASGDPSNFTQNPGASVLALSNQAVNTGLTSSQVQPCATTHVAPVNSWPPPGCSSMPTQGSGHPDSVQTSVATGASPNFFQPFVPYSMASNFTQPCMATLVTPNFVQPSVPPSVSPSLAQPFVVGVMSPTLAHASMANGTSPNLSQPTTTSTVVPGVLQAPLSLSNRVPPSLTSPLLAPRVCSNLAQPSVATLGALSLLPPTVVCGVGRGISKPALGPQQLAEDSSTSSHYRQSQPSMLTLGGSCPDVMSRTGQPSLGVCGSPGDKFMIGTGTQSSPRDPTVHSEPKQVSRGPPGPVAQSMAPAEDGGLVLGASVPCQNWFRGVVPGTPQGPVATGLFLSMCQGPNPTPMAAWTLPADVPWTQEQAVVTTGVGQGPCPAVIPSIQVPSEFFPNQLGTSIPQTYAPLPVTLEPQLLSVATMVPPSCRYAGMVIPGAAVGSVGRGLVQGSIDGKMPSVLVPKLVVESETLNLPQGSVIRGIGKNVPPESVVDGVARSSPSEFVVGGVAQSVSPKSMVDGVAQSSPSEFVVGGVAQSVPPESVVDGMAKSVPPKSMVDGVTQSSPSEFVVGGVAQSVSPKSMVDGVAQSSPSEFVVGGVAQSVHLESMVDGVAPSFLPESIVDSMTKSVPLESMVDSVAQRVPSEPKVGGVAQSVPPESMVCVKAQNLSPEAMAPHQDPVARDEALSLPLGSMASMVAPSHPQETGEGKKKLSPPVESLPRSHSPGPRPGFVASGTGPSMPMGSVASSGAPGSMLVGLSPRPYQAAQSGKGSRVPFLAPHLSSLANAHSSAPEVQRVAQDRQHLPTVSVLPSASQLSQDSGLTKLVGVDNPTLLKPRQMDDTVSSTLESGIDPVKSEGLKIIPWTGLSAMGGEKDEQGTLAVKNILKNKVTFLVEEAPSQASCVTPVLVQAPSLGEHPAANSITPVQPLFSESNGSAPSLHPAPGFPSLQEDPVAGSSSRPPASSAVTVPPQLSPDIAGTAKLSLALEEKPQNHTESNYQELLTAKKPYRSIQGSLVSELLEGSMDRLLPFSRPLKPLSQVSTDSRKQSSGTPTVGITPTIHLGGGRGQTAPSGVRGLSLAYESSPNGSQRPLLVEPVHDTRYTGQPRTVLSLTTQLGPETGYDGGSRIHTAPHGPGHKHQHVSVPKTSLDEGPRRVPTMLYGHRLQHVTMPKRSLDGSSQVPTTPHGQKLNHATDLKTGFGRVSQVYTTPHGHKPHLFTHPKTGHNQISPPPTVPQGPVDAGLAAGQSRNSKVPNVSVRATARTGASQATWRPSRGHRPWDPSGAEAALDHKPSAELLVSVRAMEKVVVQAVITIQACARGYFVRRTVKVWHQWATIIQATWRGYRVRRNLARLLRATTVIQAAWRGYCIRRDRAHQLLLPTTWREHSGRAQGSSDTRNTSEHRCFLSCQPDVCSVCQSLGPRVESPPSVVMLVGSQPRTCHVCGHTLSTRVVQGFGQGVSSQSGSRWASSSQHCALLSQQHRAATLIQAAWKGYRIRRQLSQQQSAAKMVQATWRGHYTRSCLTTDVLLGTRSPWNISRDTSRRSSRAYSLHWPGV</sequence>
<keyword evidence="2" id="KW-0677">Repeat</keyword>
<dbReference type="InterPro" id="IPR052318">
    <property type="entry name" value="CellDiv_DevSignal_Domain"/>
</dbReference>
<feature type="compositionally biased region" description="Low complexity" evidence="6">
    <location>
        <begin position="1444"/>
        <end position="1462"/>
    </location>
</feature>
<feature type="compositionally biased region" description="Polar residues" evidence="6">
    <location>
        <begin position="2888"/>
        <end position="2898"/>
    </location>
</feature>
<dbReference type="InterPro" id="IPR000048">
    <property type="entry name" value="IQ_motif_EF-hand-BS"/>
</dbReference>
<feature type="compositionally biased region" description="Basic residues" evidence="6">
    <location>
        <begin position="2923"/>
        <end position="2935"/>
    </location>
</feature>
<feature type="region of interest" description="Disordered" evidence="6">
    <location>
        <begin position="1"/>
        <end position="36"/>
    </location>
</feature>
<feature type="region of interest" description="Disordered" evidence="6">
    <location>
        <begin position="2749"/>
        <end position="2785"/>
    </location>
</feature>
<dbReference type="SMART" id="SM00015">
    <property type="entry name" value="IQ"/>
    <property type="match status" value="7"/>
</dbReference>